<proteinExistence type="inferred from homology"/>
<dbReference type="NCBIfam" id="NF000840">
    <property type="entry name" value="PRK00071.1-3"/>
    <property type="match status" value="1"/>
</dbReference>
<dbReference type="InterPro" id="IPR014729">
    <property type="entry name" value="Rossmann-like_a/b/a_fold"/>
</dbReference>
<evidence type="ECO:0000256" key="4">
    <source>
        <dbReference type="ARBA" id="ARBA00022642"/>
    </source>
</evidence>
<evidence type="ECO:0000256" key="2">
    <source>
        <dbReference type="ARBA" id="ARBA00005019"/>
    </source>
</evidence>
<dbReference type="InterPro" id="IPR005248">
    <property type="entry name" value="NadD/NMNAT"/>
</dbReference>
<evidence type="ECO:0000256" key="6">
    <source>
        <dbReference type="ARBA" id="ARBA00022695"/>
    </source>
</evidence>
<sequence>MSAAREKTAIFGGTFNPIHMGHLCLALEVLEKGDLDRVLFVPAGVPPWKSSNKDLASAEDRFHMVSLALEGETDLLVTDLELRRKGPSYTLDTVRILQQENPDKEFFFLLGMDAMAGIRSWYGWEELLALVPFRVMTRPDTPPGILERVLPEYGCEGNRFFCSGRPEIRRISVSPFTVSATEIRRRISEGRPVTGLVPDKVAAYIRDRGLYTHV</sequence>
<evidence type="ECO:0000259" key="12">
    <source>
        <dbReference type="Pfam" id="PF01467"/>
    </source>
</evidence>
<dbReference type="OrthoDB" id="5295945at2"/>
<dbReference type="Proteomes" id="UP000318307">
    <property type="component" value="Unassembled WGS sequence"/>
</dbReference>
<evidence type="ECO:0000256" key="1">
    <source>
        <dbReference type="ARBA" id="ARBA00002324"/>
    </source>
</evidence>
<dbReference type="Gene3D" id="3.40.50.620">
    <property type="entry name" value="HUPs"/>
    <property type="match status" value="1"/>
</dbReference>
<evidence type="ECO:0000256" key="5">
    <source>
        <dbReference type="ARBA" id="ARBA00022679"/>
    </source>
</evidence>
<keyword evidence="4 11" id="KW-0662">Pyridine nucleotide biosynthesis</keyword>
<evidence type="ECO:0000256" key="10">
    <source>
        <dbReference type="ARBA" id="ARBA00048721"/>
    </source>
</evidence>
<evidence type="ECO:0000256" key="11">
    <source>
        <dbReference type="HAMAP-Rule" id="MF_00244"/>
    </source>
</evidence>
<dbReference type="EC" id="2.7.7.18" evidence="11"/>
<evidence type="ECO:0000256" key="7">
    <source>
        <dbReference type="ARBA" id="ARBA00022741"/>
    </source>
</evidence>
<dbReference type="EMBL" id="VLLC01000046">
    <property type="protein sequence ID" value="TWI63922.1"/>
    <property type="molecule type" value="Genomic_DNA"/>
</dbReference>
<dbReference type="InterPro" id="IPR004821">
    <property type="entry name" value="Cyt_trans-like"/>
</dbReference>
<evidence type="ECO:0000256" key="9">
    <source>
        <dbReference type="ARBA" id="ARBA00023027"/>
    </source>
</evidence>
<accession>A0A562R4B5</accession>
<dbReference type="PANTHER" id="PTHR39321:SF3">
    <property type="entry name" value="PHOSPHOPANTETHEINE ADENYLYLTRANSFERASE"/>
    <property type="match status" value="1"/>
</dbReference>
<evidence type="ECO:0000313" key="14">
    <source>
        <dbReference type="Proteomes" id="UP000318307"/>
    </source>
</evidence>
<evidence type="ECO:0000313" key="13">
    <source>
        <dbReference type="EMBL" id="TWI63922.1"/>
    </source>
</evidence>
<reference evidence="13 14" key="1">
    <citation type="submission" date="2019-07" db="EMBL/GenBank/DDBJ databases">
        <title>Genome sequencing of 100 strains of the haloalkaliphilic chemolithoautotrophic sulfur-oxidizing bacterium Thioalkalivibrio.</title>
        <authorList>
            <person name="Muyzer G."/>
        </authorList>
    </citation>
    <scope>NUCLEOTIDE SEQUENCE [LARGE SCALE GENOMIC DNA]</scope>
    <source>
        <strain evidence="13 14">ASO4-4</strain>
    </source>
</reference>
<dbReference type="Pfam" id="PF01467">
    <property type="entry name" value="CTP_transf_like"/>
    <property type="match status" value="1"/>
</dbReference>
<dbReference type="GO" id="GO:0005524">
    <property type="term" value="F:ATP binding"/>
    <property type="evidence" value="ECO:0007669"/>
    <property type="project" value="UniProtKB-KW"/>
</dbReference>
<dbReference type="GO" id="GO:0009435">
    <property type="term" value="P:NAD+ biosynthetic process"/>
    <property type="evidence" value="ECO:0007669"/>
    <property type="project" value="UniProtKB-UniRule"/>
</dbReference>
<keyword evidence="6 11" id="KW-0548">Nucleotidyltransferase</keyword>
<keyword evidence="9 11" id="KW-0520">NAD</keyword>
<dbReference type="GO" id="GO:0004515">
    <property type="term" value="F:nicotinate-nucleotide adenylyltransferase activity"/>
    <property type="evidence" value="ECO:0007669"/>
    <property type="project" value="UniProtKB-UniRule"/>
</dbReference>
<comment type="caution">
    <text evidence="13">The sequence shown here is derived from an EMBL/GenBank/DDBJ whole genome shotgun (WGS) entry which is preliminary data.</text>
</comment>
<comment type="similarity">
    <text evidence="3 11">Belongs to the NadD family.</text>
</comment>
<gene>
    <name evidence="11" type="primary">nadD</name>
    <name evidence="13" type="ORF">LZ24_03209</name>
</gene>
<name>A0A562R4B5_9BACT</name>
<comment type="function">
    <text evidence="1 11">Catalyzes the reversible adenylation of nicotinate mononucleotide (NaMN) to nicotinic acid adenine dinucleotide (NaAD).</text>
</comment>
<dbReference type="PANTHER" id="PTHR39321">
    <property type="entry name" value="NICOTINATE-NUCLEOTIDE ADENYLYLTRANSFERASE-RELATED"/>
    <property type="match status" value="1"/>
</dbReference>
<evidence type="ECO:0000256" key="3">
    <source>
        <dbReference type="ARBA" id="ARBA00009014"/>
    </source>
</evidence>
<dbReference type="HAMAP" id="MF_00244">
    <property type="entry name" value="NaMN_adenylyltr"/>
    <property type="match status" value="1"/>
</dbReference>
<dbReference type="SUPFAM" id="SSF52374">
    <property type="entry name" value="Nucleotidylyl transferase"/>
    <property type="match status" value="1"/>
</dbReference>
<protein>
    <recommendedName>
        <fullName evidence="11">Probable nicotinate-nucleotide adenylyltransferase</fullName>
        <ecNumber evidence="11">2.7.7.18</ecNumber>
    </recommendedName>
    <alternativeName>
        <fullName evidence="11">Deamido-NAD(+) diphosphorylase</fullName>
    </alternativeName>
    <alternativeName>
        <fullName evidence="11">Deamido-NAD(+) pyrophosphorylase</fullName>
    </alternativeName>
    <alternativeName>
        <fullName evidence="11">Nicotinate mononucleotide adenylyltransferase</fullName>
        <shortName evidence="11">NaMN adenylyltransferase</shortName>
    </alternativeName>
</protein>
<comment type="catalytic activity">
    <reaction evidence="10 11">
        <text>nicotinate beta-D-ribonucleotide + ATP + H(+) = deamido-NAD(+) + diphosphate</text>
        <dbReference type="Rhea" id="RHEA:22860"/>
        <dbReference type="ChEBI" id="CHEBI:15378"/>
        <dbReference type="ChEBI" id="CHEBI:30616"/>
        <dbReference type="ChEBI" id="CHEBI:33019"/>
        <dbReference type="ChEBI" id="CHEBI:57502"/>
        <dbReference type="ChEBI" id="CHEBI:58437"/>
        <dbReference type="EC" id="2.7.7.18"/>
    </reaction>
</comment>
<dbReference type="RefSeq" id="WP_144686685.1">
    <property type="nucleotide sequence ID" value="NZ_VLLC01000046.1"/>
</dbReference>
<organism evidence="13 14">
    <name type="scientific">Desulfobotulus alkaliphilus</name>
    <dbReference type="NCBI Taxonomy" id="622671"/>
    <lineage>
        <taxon>Bacteria</taxon>
        <taxon>Pseudomonadati</taxon>
        <taxon>Thermodesulfobacteriota</taxon>
        <taxon>Desulfobacteria</taxon>
        <taxon>Desulfobacterales</taxon>
        <taxon>Desulfobacteraceae</taxon>
        <taxon>Desulfobotulus</taxon>
    </lineage>
</organism>
<dbReference type="AlphaFoldDB" id="A0A562R4B5"/>
<keyword evidence="8 11" id="KW-0067">ATP-binding</keyword>
<keyword evidence="14" id="KW-1185">Reference proteome</keyword>
<evidence type="ECO:0000256" key="8">
    <source>
        <dbReference type="ARBA" id="ARBA00022840"/>
    </source>
</evidence>
<comment type="pathway">
    <text evidence="2 11">Cofactor biosynthesis; NAD(+) biosynthesis; deamido-NAD(+) from nicotinate D-ribonucleotide: step 1/1.</text>
</comment>
<keyword evidence="7 11" id="KW-0547">Nucleotide-binding</keyword>
<dbReference type="NCBIfam" id="TIGR00482">
    <property type="entry name" value="nicotinate (nicotinamide) nucleotide adenylyltransferase"/>
    <property type="match status" value="1"/>
</dbReference>
<dbReference type="CDD" id="cd02165">
    <property type="entry name" value="NMNAT"/>
    <property type="match status" value="1"/>
</dbReference>
<dbReference type="NCBIfam" id="TIGR00125">
    <property type="entry name" value="cyt_tran_rel"/>
    <property type="match status" value="1"/>
</dbReference>
<keyword evidence="5 11" id="KW-0808">Transferase</keyword>
<dbReference type="UniPathway" id="UPA00253">
    <property type="reaction ID" value="UER00332"/>
</dbReference>
<feature type="domain" description="Cytidyltransferase-like" evidence="12">
    <location>
        <begin position="10"/>
        <end position="186"/>
    </location>
</feature>